<dbReference type="OrthoDB" id="10278462at2759"/>
<keyword evidence="3" id="KW-1185">Reference proteome</keyword>
<dbReference type="EMBL" id="HG792016">
    <property type="protein sequence ID" value="CDM29878.1"/>
    <property type="molecule type" value="Genomic_DNA"/>
</dbReference>
<feature type="region of interest" description="Disordered" evidence="1">
    <location>
        <begin position="1"/>
        <end position="47"/>
    </location>
</feature>
<proteinExistence type="predicted"/>
<reference evidence="2" key="1">
    <citation type="journal article" date="2014" name="Nat. Commun.">
        <title>Multiple recent horizontal transfers of a large genomic region in cheese making fungi.</title>
        <authorList>
            <person name="Cheeseman K."/>
            <person name="Ropars J."/>
            <person name="Renault P."/>
            <person name="Dupont J."/>
            <person name="Gouzy J."/>
            <person name="Branca A."/>
            <person name="Abraham A.L."/>
            <person name="Ceppi M."/>
            <person name="Conseiller E."/>
            <person name="Debuchy R."/>
            <person name="Malagnac F."/>
            <person name="Goarin A."/>
            <person name="Silar P."/>
            <person name="Lacoste S."/>
            <person name="Sallet E."/>
            <person name="Bensimon A."/>
            <person name="Giraud T."/>
            <person name="Brygoo Y."/>
        </authorList>
    </citation>
    <scope>NUCLEOTIDE SEQUENCE [LARGE SCALE GENOMIC DNA]</scope>
    <source>
        <strain evidence="2">FM164</strain>
    </source>
</reference>
<evidence type="ECO:0000313" key="2">
    <source>
        <dbReference type="EMBL" id="CDM29878.1"/>
    </source>
</evidence>
<protein>
    <submittedName>
        <fullName evidence="2">Genomic scaffold, ProqFM164S02</fullName>
    </submittedName>
</protein>
<dbReference type="Proteomes" id="UP000030686">
    <property type="component" value="Unassembled WGS sequence"/>
</dbReference>
<gene>
    <name evidence="2" type="ORF">PROQFM164_S02g000027</name>
</gene>
<feature type="region of interest" description="Disordered" evidence="1">
    <location>
        <begin position="78"/>
        <end position="102"/>
    </location>
</feature>
<evidence type="ECO:0000256" key="1">
    <source>
        <dbReference type="SAM" id="MobiDB-lite"/>
    </source>
</evidence>
<accession>W6Q033</accession>
<sequence>MPRSIRPIGGYIAQPLMSQNDSPLPRRESRGAQLSSSSVSPVSPHPIDEFRKHSAAIWANSKNASHAPDLGRRCIMRPMPDRDCGNRTTITPVLPNGEQADD</sequence>
<dbReference type="AlphaFoldDB" id="W6Q033"/>
<name>W6Q033_PENRF</name>
<organism evidence="2 3">
    <name type="scientific">Penicillium roqueforti (strain FM164)</name>
    <dbReference type="NCBI Taxonomy" id="1365484"/>
    <lineage>
        <taxon>Eukaryota</taxon>
        <taxon>Fungi</taxon>
        <taxon>Dikarya</taxon>
        <taxon>Ascomycota</taxon>
        <taxon>Pezizomycotina</taxon>
        <taxon>Eurotiomycetes</taxon>
        <taxon>Eurotiomycetidae</taxon>
        <taxon>Eurotiales</taxon>
        <taxon>Aspergillaceae</taxon>
        <taxon>Penicillium</taxon>
    </lineage>
</organism>
<evidence type="ECO:0000313" key="3">
    <source>
        <dbReference type="Proteomes" id="UP000030686"/>
    </source>
</evidence>